<evidence type="ECO:0000256" key="18">
    <source>
        <dbReference type="RuleBase" id="RU003750"/>
    </source>
</evidence>
<keyword evidence="16 17" id="KW-1208">Phospholipid metabolism</keyword>
<dbReference type="Pfam" id="PF01066">
    <property type="entry name" value="CDP-OH_P_transf"/>
    <property type="match status" value="1"/>
</dbReference>
<dbReference type="InterPro" id="IPR043130">
    <property type="entry name" value="CDP-OH_PTrfase_TM_dom"/>
</dbReference>
<proteinExistence type="inferred from homology"/>
<evidence type="ECO:0000256" key="11">
    <source>
        <dbReference type="ARBA" id="ARBA00022989"/>
    </source>
</evidence>
<accession>A0A2G8RRH7</accession>
<evidence type="ECO:0000256" key="2">
    <source>
        <dbReference type="ARBA" id="ARBA00001946"/>
    </source>
</evidence>
<dbReference type="GO" id="GO:0046872">
    <property type="term" value="F:metal ion binding"/>
    <property type="evidence" value="ECO:0007669"/>
    <property type="project" value="UniProtKB-KW"/>
</dbReference>
<evidence type="ECO:0000256" key="13">
    <source>
        <dbReference type="ARBA" id="ARBA00023136"/>
    </source>
</evidence>
<comment type="subcellular location">
    <subcellularLocation>
        <location evidence="3">Membrane</location>
        <topology evidence="3">Multi-pass membrane protein</topology>
    </subcellularLocation>
</comment>
<comment type="cofactor">
    <cofactor evidence="2">
        <name>Mg(2+)</name>
        <dbReference type="ChEBI" id="CHEBI:18420"/>
    </cofactor>
</comment>
<protein>
    <recommendedName>
        <fullName evidence="5 17">CDP-diacylglycerol--inositol 3-phosphatidyltransferase</fullName>
        <ecNumber evidence="5 17">2.7.8.11</ecNumber>
    </recommendedName>
</protein>
<evidence type="ECO:0000256" key="15">
    <source>
        <dbReference type="ARBA" id="ARBA00023211"/>
    </source>
</evidence>
<sequence>MSSNGVRSSGLKKRRPSVDIVDAKVAVDLATAQTYSENVFLFVPNLIGYTRVILAALALHYMSYHPKYCTVLYCISCLLDAFDGHAARALGQSSKFGAVLDMVTDRCTTSCLLCYLTSAYPEWALGFQFLITLDFSSHYMHMNSSLTTGSTSHKQVDGDVSRLLQRYYDPRTLFIVCAGNELFYIALYLMKWVHVPLSESFGITADGVAGYIVSYTWAEVMAMAFAPICALKNFVNVVQLWKASKVLVGVDLAERAKAREEQLLKKH</sequence>
<dbReference type="PANTHER" id="PTHR15362:SF4">
    <property type="entry name" value="CDP-DIACYLGLYCEROL--INOSITOL 3-PHOSPHATIDYLTRANSFERASE"/>
    <property type="match status" value="1"/>
</dbReference>
<evidence type="ECO:0000256" key="10">
    <source>
        <dbReference type="ARBA" id="ARBA00022842"/>
    </source>
</evidence>
<evidence type="ECO:0000256" key="1">
    <source>
        <dbReference type="ARBA" id="ARBA00001936"/>
    </source>
</evidence>
<keyword evidence="10" id="KW-0460">Magnesium</keyword>
<evidence type="ECO:0000313" key="20">
    <source>
        <dbReference type="EMBL" id="PIL24103.1"/>
    </source>
</evidence>
<name>A0A2G8RRH7_9APHY</name>
<comment type="similarity">
    <text evidence="4 17 18">Belongs to the CDP-alcohol phosphatidyltransferase class-I family.</text>
</comment>
<keyword evidence="13 17" id="KW-0472">Membrane</keyword>
<reference evidence="20 21" key="1">
    <citation type="journal article" date="2015" name="Sci. Rep.">
        <title>Chromosome-level genome map provides insights into diverse defense mechanisms in the medicinal fungus Ganoderma sinense.</title>
        <authorList>
            <person name="Zhu Y."/>
            <person name="Xu J."/>
            <person name="Sun C."/>
            <person name="Zhou S."/>
            <person name="Xu H."/>
            <person name="Nelson D.R."/>
            <person name="Qian J."/>
            <person name="Song J."/>
            <person name="Luo H."/>
            <person name="Xiang L."/>
            <person name="Li Y."/>
            <person name="Xu Z."/>
            <person name="Ji A."/>
            <person name="Wang L."/>
            <person name="Lu S."/>
            <person name="Hayward A."/>
            <person name="Sun W."/>
            <person name="Li X."/>
            <person name="Schwartz D.C."/>
            <person name="Wang Y."/>
            <person name="Chen S."/>
        </authorList>
    </citation>
    <scope>NUCLEOTIDE SEQUENCE [LARGE SCALE GENOMIC DNA]</scope>
    <source>
        <strain evidence="20 21">ZZ0214-1</strain>
    </source>
</reference>
<evidence type="ECO:0000256" key="4">
    <source>
        <dbReference type="ARBA" id="ARBA00010441"/>
    </source>
</evidence>
<dbReference type="Proteomes" id="UP000230002">
    <property type="component" value="Unassembled WGS sequence"/>
</dbReference>
<keyword evidence="8 19" id="KW-0812">Transmembrane</keyword>
<evidence type="ECO:0000256" key="8">
    <source>
        <dbReference type="ARBA" id="ARBA00022692"/>
    </source>
</evidence>
<keyword evidence="9" id="KW-0479">Metal-binding</keyword>
<dbReference type="PROSITE" id="PS00379">
    <property type="entry name" value="CDP_ALCOHOL_P_TRANSF"/>
    <property type="match status" value="1"/>
</dbReference>
<dbReference type="GO" id="GO:0003881">
    <property type="term" value="F:CDP-diacylglycerol-inositol 3-phosphatidyltransferase activity"/>
    <property type="evidence" value="ECO:0007669"/>
    <property type="project" value="UniProtKB-UniRule"/>
</dbReference>
<keyword evidence="12 17" id="KW-0443">Lipid metabolism</keyword>
<evidence type="ECO:0000256" key="12">
    <source>
        <dbReference type="ARBA" id="ARBA00023098"/>
    </source>
</evidence>
<dbReference type="InterPro" id="IPR000462">
    <property type="entry name" value="CDP-OH_P_trans"/>
</dbReference>
<evidence type="ECO:0000256" key="7">
    <source>
        <dbReference type="ARBA" id="ARBA00022679"/>
    </source>
</evidence>
<dbReference type="FunFam" id="1.20.120.1760:FF:000003">
    <property type="entry name" value="CDP-diacylglycerol--inositol 3-phosphatidyltransferase"/>
    <property type="match status" value="1"/>
</dbReference>
<evidence type="ECO:0000256" key="14">
    <source>
        <dbReference type="ARBA" id="ARBA00023209"/>
    </source>
</evidence>
<dbReference type="PIRSF" id="PIRSF000848">
    <property type="entry name" value="CDP_diag_ino_3_P"/>
    <property type="match status" value="1"/>
</dbReference>
<evidence type="ECO:0000256" key="3">
    <source>
        <dbReference type="ARBA" id="ARBA00004141"/>
    </source>
</evidence>
<comment type="catalytic activity">
    <reaction evidence="17">
        <text>a CDP-1,2-diacyl-sn-glycerol + myo-inositol = a 1,2-diacyl-sn-glycero-3-phospho-(1D-myo-inositol) + CMP + H(+)</text>
        <dbReference type="Rhea" id="RHEA:11580"/>
        <dbReference type="ChEBI" id="CHEBI:15378"/>
        <dbReference type="ChEBI" id="CHEBI:17268"/>
        <dbReference type="ChEBI" id="CHEBI:57880"/>
        <dbReference type="ChEBI" id="CHEBI:58332"/>
        <dbReference type="ChEBI" id="CHEBI:60377"/>
        <dbReference type="EC" id="2.7.8.11"/>
    </reaction>
</comment>
<keyword evidence="15" id="KW-0464">Manganese</keyword>
<feature type="transmembrane region" description="Helical" evidence="19">
    <location>
        <begin position="39"/>
        <end position="59"/>
    </location>
</feature>
<comment type="caution">
    <text evidence="20">The sequence shown here is derived from an EMBL/GenBank/DDBJ whole genome shotgun (WGS) entry which is preliminary data.</text>
</comment>
<keyword evidence="7 17" id="KW-0808">Transferase</keyword>
<evidence type="ECO:0000256" key="6">
    <source>
        <dbReference type="ARBA" id="ARBA00022516"/>
    </source>
</evidence>
<gene>
    <name evidence="20" type="ORF">GSI_13855</name>
</gene>
<organism evidence="20 21">
    <name type="scientific">Ganoderma sinense ZZ0214-1</name>
    <dbReference type="NCBI Taxonomy" id="1077348"/>
    <lineage>
        <taxon>Eukaryota</taxon>
        <taxon>Fungi</taxon>
        <taxon>Dikarya</taxon>
        <taxon>Basidiomycota</taxon>
        <taxon>Agaricomycotina</taxon>
        <taxon>Agaricomycetes</taxon>
        <taxon>Polyporales</taxon>
        <taxon>Polyporaceae</taxon>
        <taxon>Ganoderma</taxon>
    </lineage>
</organism>
<evidence type="ECO:0000256" key="16">
    <source>
        <dbReference type="ARBA" id="ARBA00023264"/>
    </source>
</evidence>
<keyword evidence="6 17" id="KW-0444">Lipid biosynthesis</keyword>
<evidence type="ECO:0000256" key="9">
    <source>
        <dbReference type="ARBA" id="ARBA00022723"/>
    </source>
</evidence>
<feature type="transmembrane region" description="Helical" evidence="19">
    <location>
        <begin position="172"/>
        <end position="190"/>
    </location>
</feature>
<evidence type="ECO:0000256" key="17">
    <source>
        <dbReference type="PIRNR" id="PIRNR000848"/>
    </source>
</evidence>
<keyword evidence="11 19" id="KW-1133">Transmembrane helix</keyword>
<dbReference type="InterPro" id="IPR048254">
    <property type="entry name" value="CDP_ALCOHOL_P_TRANSF_CS"/>
</dbReference>
<keyword evidence="21" id="KW-1185">Reference proteome</keyword>
<dbReference type="GO" id="GO:0006661">
    <property type="term" value="P:phosphatidylinositol biosynthetic process"/>
    <property type="evidence" value="ECO:0007669"/>
    <property type="project" value="TreeGrafter"/>
</dbReference>
<dbReference type="EC" id="2.7.8.11" evidence="5 17"/>
<dbReference type="Gene3D" id="1.20.120.1760">
    <property type="match status" value="1"/>
</dbReference>
<dbReference type="GO" id="GO:0016020">
    <property type="term" value="C:membrane"/>
    <property type="evidence" value="ECO:0007669"/>
    <property type="project" value="UniProtKB-SubCell"/>
</dbReference>
<keyword evidence="14 17" id="KW-0594">Phospholipid biosynthesis</keyword>
<dbReference type="PANTHER" id="PTHR15362">
    <property type="entry name" value="PHOSPHATIDYLINOSITOL SYNTHASE"/>
    <property type="match status" value="1"/>
</dbReference>
<evidence type="ECO:0000256" key="19">
    <source>
        <dbReference type="SAM" id="Phobius"/>
    </source>
</evidence>
<dbReference type="InterPro" id="IPR014387">
    <property type="entry name" value="CDP_diag_ino_3_P_euk"/>
</dbReference>
<dbReference type="OrthoDB" id="10251079at2759"/>
<dbReference type="EMBL" id="AYKW01000067">
    <property type="protein sequence ID" value="PIL24103.1"/>
    <property type="molecule type" value="Genomic_DNA"/>
</dbReference>
<evidence type="ECO:0000313" key="21">
    <source>
        <dbReference type="Proteomes" id="UP000230002"/>
    </source>
</evidence>
<dbReference type="STRING" id="1077348.A0A2G8RRH7"/>
<comment type="cofactor">
    <cofactor evidence="1">
        <name>Mn(2+)</name>
        <dbReference type="ChEBI" id="CHEBI:29035"/>
    </cofactor>
</comment>
<evidence type="ECO:0000256" key="5">
    <source>
        <dbReference type="ARBA" id="ARBA00013212"/>
    </source>
</evidence>
<dbReference type="AlphaFoldDB" id="A0A2G8RRH7"/>
<dbReference type="GO" id="GO:0005794">
    <property type="term" value="C:Golgi apparatus"/>
    <property type="evidence" value="ECO:0007669"/>
    <property type="project" value="TreeGrafter"/>
</dbReference>
<feature type="transmembrane region" description="Helical" evidence="19">
    <location>
        <begin position="210"/>
        <end position="235"/>
    </location>
</feature>